<feature type="non-terminal residue" evidence="2">
    <location>
        <position position="1"/>
    </location>
</feature>
<evidence type="ECO:0000256" key="1">
    <source>
        <dbReference type="SAM" id="MobiDB-lite"/>
    </source>
</evidence>
<organism evidence="2">
    <name type="scientific">Pararge aegeria</name>
    <name type="common">speckled wood butterfly</name>
    <dbReference type="NCBI Taxonomy" id="116150"/>
    <lineage>
        <taxon>Eukaryota</taxon>
        <taxon>Metazoa</taxon>
        <taxon>Ecdysozoa</taxon>
        <taxon>Arthropoda</taxon>
        <taxon>Hexapoda</taxon>
        <taxon>Insecta</taxon>
        <taxon>Pterygota</taxon>
        <taxon>Neoptera</taxon>
        <taxon>Endopterygota</taxon>
        <taxon>Lepidoptera</taxon>
        <taxon>Glossata</taxon>
        <taxon>Ditrysia</taxon>
        <taxon>Papilionoidea</taxon>
        <taxon>Nymphalidae</taxon>
        <taxon>Satyrinae</taxon>
        <taxon>Satyrini</taxon>
        <taxon>Parargina</taxon>
        <taxon>Pararge</taxon>
    </lineage>
</organism>
<sequence length="82" mass="8949">LHQPVALQPLRGVAGAPRHRGLVPQVPALVPQELRALHHTRPAQLHNHAVRGAAGVQEQQLPRGPGRRQRGLLQPTAQLESR</sequence>
<proteinExistence type="predicted"/>
<reference evidence="2" key="1">
    <citation type="journal article" date="2013" name="BMC Genomics">
        <title>Unscrambling butterfly oogenesis.</title>
        <authorList>
            <person name="Carter J.M."/>
            <person name="Baker S.C."/>
            <person name="Pink R."/>
            <person name="Carter D.R."/>
            <person name="Collins A."/>
            <person name="Tomlin J."/>
            <person name="Gibbs M."/>
            <person name="Breuker C.J."/>
        </authorList>
    </citation>
    <scope>NUCLEOTIDE SEQUENCE</scope>
    <source>
        <tissue evidence="2">Ovary</tissue>
    </source>
</reference>
<feature type="non-terminal residue" evidence="2">
    <location>
        <position position="82"/>
    </location>
</feature>
<dbReference type="EMBL" id="GAIX01001521">
    <property type="protein sequence ID" value="JAA91039.1"/>
    <property type="molecule type" value="Transcribed_RNA"/>
</dbReference>
<reference evidence="2" key="2">
    <citation type="submission" date="2013-05" db="EMBL/GenBank/DDBJ databases">
        <authorList>
            <person name="Carter J.-M."/>
            <person name="Baker S.C."/>
            <person name="Pink R."/>
            <person name="Carter D.R.F."/>
            <person name="Collins A."/>
            <person name="Tomlin J."/>
            <person name="Gibbs M."/>
            <person name="Breuker C.J."/>
        </authorList>
    </citation>
    <scope>NUCLEOTIDE SEQUENCE</scope>
    <source>
        <tissue evidence="2">Ovary</tissue>
    </source>
</reference>
<dbReference type="AlphaFoldDB" id="S4PJB1"/>
<name>S4PJB1_9NEOP</name>
<feature type="region of interest" description="Disordered" evidence="1">
    <location>
        <begin position="49"/>
        <end position="82"/>
    </location>
</feature>
<protein>
    <submittedName>
        <fullName evidence="2">Tuberin</fullName>
    </submittedName>
</protein>
<evidence type="ECO:0000313" key="2">
    <source>
        <dbReference type="EMBL" id="JAA91039.1"/>
    </source>
</evidence>
<accession>S4PJB1</accession>